<dbReference type="SMART" id="SM00022">
    <property type="entry name" value="PLAc"/>
    <property type="match status" value="1"/>
</dbReference>
<protein>
    <recommendedName>
        <fullName evidence="4">PLA2c domain-containing protein</fullName>
    </recommendedName>
</protein>
<evidence type="ECO:0000256" key="2">
    <source>
        <dbReference type="ARBA" id="ARBA00023098"/>
    </source>
</evidence>
<feature type="domain" description="PLA2c" evidence="4">
    <location>
        <begin position="4"/>
        <end position="464"/>
    </location>
</feature>
<dbReference type="Proteomes" id="UP000694701">
    <property type="component" value="Unplaced"/>
</dbReference>
<dbReference type="InterPro" id="IPR002642">
    <property type="entry name" value="LysoPLipase_cat_dom"/>
</dbReference>
<dbReference type="AlphaFoldDB" id="A0A8C2C361"/>
<organism evidence="5 6">
    <name type="scientific">Cyprinus carpio</name>
    <name type="common">Common carp</name>
    <dbReference type="NCBI Taxonomy" id="7962"/>
    <lineage>
        <taxon>Eukaryota</taxon>
        <taxon>Metazoa</taxon>
        <taxon>Chordata</taxon>
        <taxon>Craniata</taxon>
        <taxon>Vertebrata</taxon>
        <taxon>Euteleostomi</taxon>
        <taxon>Actinopterygii</taxon>
        <taxon>Neopterygii</taxon>
        <taxon>Teleostei</taxon>
        <taxon>Ostariophysi</taxon>
        <taxon>Cypriniformes</taxon>
        <taxon>Cyprinidae</taxon>
        <taxon>Cyprininae</taxon>
        <taxon>Cyprinus</taxon>
    </lineage>
</organism>
<keyword evidence="3" id="KW-0442">Lipid degradation</keyword>
<dbReference type="PANTHER" id="PTHR10728">
    <property type="entry name" value="CYTOSOLIC PHOSPHOLIPASE A2"/>
    <property type="match status" value="1"/>
</dbReference>
<name>A0A8C2C361_CYPCA</name>
<evidence type="ECO:0000256" key="1">
    <source>
        <dbReference type="ARBA" id="ARBA00022801"/>
    </source>
</evidence>
<dbReference type="Gene3D" id="3.40.1090.10">
    <property type="entry name" value="Cytosolic phospholipase A2 catalytic domain"/>
    <property type="match status" value="1"/>
</dbReference>
<dbReference type="Pfam" id="PF01735">
    <property type="entry name" value="PLA2_B"/>
    <property type="match status" value="1"/>
</dbReference>
<accession>A0A8C2C361</accession>
<dbReference type="InterPro" id="IPR016035">
    <property type="entry name" value="Acyl_Trfase/lysoPLipase"/>
</dbReference>
<proteinExistence type="predicted"/>
<dbReference type="GO" id="GO:0047498">
    <property type="term" value="F:calcium-dependent phospholipase A2 activity"/>
    <property type="evidence" value="ECO:0007669"/>
    <property type="project" value="TreeGrafter"/>
</dbReference>
<dbReference type="GO" id="GO:0005654">
    <property type="term" value="C:nucleoplasm"/>
    <property type="evidence" value="ECO:0007669"/>
    <property type="project" value="TreeGrafter"/>
</dbReference>
<dbReference type="PROSITE" id="PS51210">
    <property type="entry name" value="PLA2C"/>
    <property type="match status" value="1"/>
</dbReference>
<dbReference type="GO" id="GO:0005509">
    <property type="term" value="F:calcium ion binding"/>
    <property type="evidence" value="ECO:0007669"/>
    <property type="project" value="TreeGrafter"/>
</dbReference>
<evidence type="ECO:0000313" key="5">
    <source>
        <dbReference type="Ensembl" id="ENSCCRP00020006349.1"/>
    </source>
</evidence>
<evidence type="ECO:0000313" key="6">
    <source>
        <dbReference type="Proteomes" id="UP000694701"/>
    </source>
</evidence>
<evidence type="ECO:0000256" key="3">
    <source>
        <dbReference type="PROSITE-ProRule" id="PRU00555"/>
    </source>
</evidence>
<dbReference type="GO" id="GO:0005635">
    <property type="term" value="C:nuclear envelope"/>
    <property type="evidence" value="ECO:0007669"/>
    <property type="project" value="TreeGrafter"/>
</dbReference>
<dbReference type="GO" id="GO:0005829">
    <property type="term" value="C:cytosol"/>
    <property type="evidence" value="ECO:0007669"/>
    <property type="project" value="TreeGrafter"/>
</dbReference>
<keyword evidence="2 3" id="KW-0443">Lipid metabolism</keyword>
<evidence type="ECO:0000259" key="4">
    <source>
        <dbReference type="PROSITE" id="PS51210"/>
    </source>
</evidence>
<dbReference type="GO" id="GO:0005544">
    <property type="term" value="F:calcium-dependent phospholipid binding"/>
    <property type="evidence" value="ECO:0007669"/>
    <property type="project" value="TreeGrafter"/>
</dbReference>
<dbReference type="Ensembl" id="ENSCCRT00020007172.1">
    <property type="protein sequence ID" value="ENSCCRP00020006349.1"/>
    <property type="gene ID" value="ENSCCRG00020003540.1"/>
</dbReference>
<keyword evidence="1 3" id="KW-0378">Hydrolase</keyword>
<dbReference type="PANTHER" id="PTHR10728:SF39">
    <property type="entry name" value="CYTOSOLIC PHOSPHOLIPASE A2 GAMMA"/>
    <property type="match status" value="1"/>
</dbReference>
<sequence>MSASKPQESGEVRLGHSLNKKEEEFVARRKITVLQCLQKFNIHCSQDRVPNIALLGSGGGQRAMVALLECLVQIDKAGLLDCILYLSGVSGSTWCMASLYKEPNWSTKLETVKENIIKRLGGPGVSWDDKSAKLKKYYMKDFFSLTDLWAVLFVTSYVKEIDEQTFTDQRDQHNEDPYPIYAVIDKQCKRREEGDPWFEISPHEAGYSLTGAFVDTCDFGSQFDNGLKKKHQNEMDMLYLQGKKHCCRTAVTCRKRNVIKDDWKCSKIIFQLKTLFCIDIAFIYIAQINTAGRIWGRNYNFLHNMTDESVPAALLQKETRDLIDAGLLINSPYLSMLRKERNIDLFIALDFSDGDPFTTVREAAKTCKKLNIPFPEVNVPSDEGKKPKDFYVFKGQNVPTVIHMPLFNVVNCGDKPGDWRKKYGILKGPYSAEMITEVMGVAGKNISNNIEKLLEEIRAVAEAK</sequence>
<dbReference type="SUPFAM" id="SSF52151">
    <property type="entry name" value="FabD/lysophospholipase-like"/>
    <property type="match status" value="1"/>
</dbReference>
<reference evidence="5" key="1">
    <citation type="submission" date="2025-08" db="UniProtKB">
        <authorList>
            <consortium name="Ensembl"/>
        </authorList>
    </citation>
    <scope>IDENTIFICATION</scope>
</reference>
<dbReference type="GO" id="GO:0046475">
    <property type="term" value="P:glycerophospholipid catabolic process"/>
    <property type="evidence" value="ECO:0007669"/>
    <property type="project" value="TreeGrafter"/>
</dbReference>